<dbReference type="CDD" id="cd00590">
    <property type="entry name" value="RRM_SF"/>
    <property type="match status" value="1"/>
</dbReference>
<dbReference type="SMART" id="SM00360">
    <property type="entry name" value="RRM"/>
    <property type="match status" value="1"/>
</dbReference>
<evidence type="ECO:0000259" key="3">
    <source>
        <dbReference type="PROSITE" id="PS50102"/>
    </source>
</evidence>
<dbReference type="SUPFAM" id="SSF54928">
    <property type="entry name" value="RNA-binding domain, RBD"/>
    <property type="match status" value="1"/>
</dbReference>
<dbReference type="InterPro" id="IPR000504">
    <property type="entry name" value="RRM_dom"/>
</dbReference>
<proteinExistence type="predicted"/>
<evidence type="ECO:0000313" key="4">
    <source>
        <dbReference type="EMBL" id="KAK2653502.1"/>
    </source>
</evidence>
<name>A0AAE0CJI6_9ROSI</name>
<dbReference type="Gene3D" id="3.30.70.330">
    <property type="match status" value="1"/>
</dbReference>
<accession>A0AAE0CJI6</accession>
<dbReference type="GO" id="GO:0003723">
    <property type="term" value="F:RNA binding"/>
    <property type="evidence" value="ECO:0007669"/>
    <property type="project" value="UniProtKB-UniRule"/>
</dbReference>
<evidence type="ECO:0000256" key="1">
    <source>
        <dbReference type="PROSITE-ProRule" id="PRU00176"/>
    </source>
</evidence>
<reference evidence="4" key="1">
    <citation type="journal article" date="2023" name="Plant J.">
        <title>Genome sequences and population genomics provide insights into the demographic history, inbreeding, and mutation load of two 'living fossil' tree species of Dipteronia.</title>
        <authorList>
            <person name="Feng Y."/>
            <person name="Comes H.P."/>
            <person name="Chen J."/>
            <person name="Zhu S."/>
            <person name="Lu R."/>
            <person name="Zhang X."/>
            <person name="Li P."/>
            <person name="Qiu J."/>
            <person name="Olsen K.M."/>
            <person name="Qiu Y."/>
        </authorList>
    </citation>
    <scope>NUCLEOTIDE SEQUENCE</scope>
    <source>
        <strain evidence="4">KIB01</strain>
    </source>
</reference>
<sequence length="423" mass="48537">MRNNCRERNSGADRQRRLKDFQENLVSIFVDNLNLQVDQAFLWSLFKVFGKVRDIYLSAFTERRKIGYAFMRFGTIEEARRVADKTNGMHVFGWSIRAKVAQNGWKSRRMVNEGVFTRNSKFMDEDNITRKEGSFKKGQGGSYDDVVKVNTDEKGTIEEIYAKTAELVVTESVISEGLWLQNSVVVVMRSFANITRVKKRLWNRVVRSFDQKPVWFNFKGVTLDYWNDAFFKKLGSKFGELALVEEGTSLRKRLDSARLLLLVSLAKVLPKFIKVVDGHRNFSVCIETDVIQMDIHWINEFLGLKDEINGGSRSNEEGNQFQNQVDRVVEKVARNGVNPKGNRTDKSRGVSRKQSNEGGGQIDEAKVNATYIFHQNLEEEIALVIETGVSLGIDFNGKIMEMKEVIARCEKEEIDRIETTRKG</sequence>
<dbReference type="Pfam" id="PF00076">
    <property type="entry name" value="RRM_1"/>
    <property type="match status" value="1"/>
</dbReference>
<dbReference type="AlphaFoldDB" id="A0AAE0CJI6"/>
<evidence type="ECO:0000313" key="5">
    <source>
        <dbReference type="Proteomes" id="UP001280121"/>
    </source>
</evidence>
<comment type="caution">
    <text evidence="4">The sequence shown here is derived from an EMBL/GenBank/DDBJ whole genome shotgun (WGS) entry which is preliminary data.</text>
</comment>
<gene>
    <name evidence="4" type="ORF">Ddye_013358</name>
</gene>
<dbReference type="PROSITE" id="PS50102">
    <property type="entry name" value="RRM"/>
    <property type="match status" value="1"/>
</dbReference>
<dbReference type="Proteomes" id="UP001280121">
    <property type="component" value="Unassembled WGS sequence"/>
</dbReference>
<evidence type="ECO:0000256" key="2">
    <source>
        <dbReference type="SAM" id="MobiDB-lite"/>
    </source>
</evidence>
<dbReference type="InterPro" id="IPR035979">
    <property type="entry name" value="RBD_domain_sf"/>
</dbReference>
<feature type="domain" description="RRM" evidence="3">
    <location>
        <begin position="26"/>
        <end position="103"/>
    </location>
</feature>
<dbReference type="InterPro" id="IPR012677">
    <property type="entry name" value="Nucleotide-bd_a/b_plait_sf"/>
</dbReference>
<organism evidence="4 5">
    <name type="scientific">Dipteronia dyeriana</name>
    <dbReference type="NCBI Taxonomy" id="168575"/>
    <lineage>
        <taxon>Eukaryota</taxon>
        <taxon>Viridiplantae</taxon>
        <taxon>Streptophyta</taxon>
        <taxon>Embryophyta</taxon>
        <taxon>Tracheophyta</taxon>
        <taxon>Spermatophyta</taxon>
        <taxon>Magnoliopsida</taxon>
        <taxon>eudicotyledons</taxon>
        <taxon>Gunneridae</taxon>
        <taxon>Pentapetalae</taxon>
        <taxon>rosids</taxon>
        <taxon>malvids</taxon>
        <taxon>Sapindales</taxon>
        <taxon>Sapindaceae</taxon>
        <taxon>Hippocastanoideae</taxon>
        <taxon>Acereae</taxon>
        <taxon>Dipteronia</taxon>
    </lineage>
</organism>
<keyword evidence="5" id="KW-1185">Reference proteome</keyword>
<protein>
    <recommendedName>
        <fullName evidence="3">RRM domain-containing protein</fullName>
    </recommendedName>
</protein>
<dbReference type="EMBL" id="JANJYI010000004">
    <property type="protein sequence ID" value="KAK2653502.1"/>
    <property type="molecule type" value="Genomic_DNA"/>
</dbReference>
<feature type="region of interest" description="Disordered" evidence="2">
    <location>
        <begin position="334"/>
        <end position="361"/>
    </location>
</feature>
<keyword evidence="1" id="KW-0694">RNA-binding</keyword>